<evidence type="ECO:0000313" key="3">
    <source>
        <dbReference type="Proteomes" id="UP000194003"/>
    </source>
</evidence>
<evidence type="ECO:0000256" key="1">
    <source>
        <dbReference type="SAM" id="SignalP"/>
    </source>
</evidence>
<keyword evidence="1" id="KW-0732">Signal</keyword>
<accession>A0A1Y2JZZ0</accession>
<reference evidence="2 3" key="1">
    <citation type="journal article" date="2016" name="BMC Genomics">
        <title>Combined genomic and structural analyses of a cultured magnetotactic bacterium reveals its niche adaptation to a dynamic environment.</title>
        <authorList>
            <person name="Araujo A.C."/>
            <person name="Morillo V."/>
            <person name="Cypriano J."/>
            <person name="Teixeira L.C."/>
            <person name="Leao P."/>
            <person name="Lyra S."/>
            <person name="Almeida L.G."/>
            <person name="Bazylinski D.A."/>
            <person name="Vasconcellos A.T."/>
            <person name="Abreu F."/>
            <person name="Lins U."/>
        </authorList>
    </citation>
    <scope>NUCLEOTIDE SEQUENCE [LARGE SCALE GENOMIC DNA]</scope>
    <source>
        <strain evidence="2 3">IT-1</strain>
    </source>
</reference>
<feature type="chain" id="PRO_5012688919" description="Secreted protein" evidence="1">
    <location>
        <begin position="20"/>
        <end position="85"/>
    </location>
</feature>
<keyword evidence="3" id="KW-1185">Reference proteome</keyword>
<dbReference type="EMBL" id="LVJN01000021">
    <property type="protein sequence ID" value="OSM00478.1"/>
    <property type="molecule type" value="Genomic_DNA"/>
</dbReference>
<comment type="caution">
    <text evidence="2">The sequence shown here is derived from an EMBL/GenBank/DDBJ whole genome shotgun (WGS) entry which is preliminary data.</text>
</comment>
<dbReference type="Proteomes" id="UP000194003">
    <property type="component" value="Unassembled WGS sequence"/>
</dbReference>
<protein>
    <recommendedName>
        <fullName evidence="4">Secreted protein</fullName>
    </recommendedName>
</protein>
<feature type="signal peptide" evidence="1">
    <location>
        <begin position="1"/>
        <end position="19"/>
    </location>
</feature>
<name>A0A1Y2JZZ0_9PROT</name>
<dbReference type="AlphaFoldDB" id="A0A1Y2JZZ0"/>
<proteinExistence type="predicted"/>
<evidence type="ECO:0000313" key="2">
    <source>
        <dbReference type="EMBL" id="OSM00478.1"/>
    </source>
</evidence>
<organism evidence="2 3">
    <name type="scientific">Magnetofaba australis IT-1</name>
    <dbReference type="NCBI Taxonomy" id="1434232"/>
    <lineage>
        <taxon>Bacteria</taxon>
        <taxon>Pseudomonadati</taxon>
        <taxon>Pseudomonadota</taxon>
        <taxon>Magnetococcia</taxon>
        <taxon>Magnetococcales</taxon>
        <taxon>Magnetococcaceae</taxon>
        <taxon>Magnetofaba</taxon>
    </lineage>
</organism>
<evidence type="ECO:0008006" key="4">
    <source>
        <dbReference type="Google" id="ProtNLM"/>
    </source>
</evidence>
<gene>
    <name evidence="2" type="ORF">MAIT1_01010</name>
</gene>
<sequence length="85" mass="9492">MFVMALGVCLMTGAANASAFSMADEWSASGDWFDREIFVVAKERKRKAFKPQPRALAPKPKLNEEKVFSSVYVPSCCLPDEFRAN</sequence>